<dbReference type="PROSITE" id="PS52029">
    <property type="entry name" value="LD_TPASE"/>
    <property type="match status" value="1"/>
</dbReference>
<dbReference type="RefSeq" id="WP_095623063.1">
    <property type="nucleotide sequence ID" value="NZ_NSKB01000010.1"/>
</dbReference>
<dbReference type="Gene3D" id="1.10.101.10">
    <property type="entry name" value="PGBD-like superfamily/PGBD"/>
    <property type="match status" value="1"/>
</dbReference>
<evidence type="ECO:0000313" key="9">
    <source>
        <dbReference type="EMBL" id="PAU74557.1"/>
    </source>
</evidence>
<evidence type="ECO:0000256" key="1">
    <source>
        <dbReference type="ARBA" id="ARBA00004752"/>
    </source>
</evidence>
<evidence type="ECO:0000256" key="5">
    <source>
        <dbReference type="ARBA" id="ARBA00022984"/>
    </source>
</evidence>
<reference evidence="9 10" key="1">
    <citation type="submission" date="2017-08" db="EMBL/GenBank/DDBJ databases">
        <title>Halomonas alkalisoli sp. nov., isolated from saline alkaline soil.</title>
        <authorList>
            <person name="Wang D."/>
            <person name="Zhang G."/>
        </authorList>
    </citation>
    <scope>NUCLEOTIDE SEQUENCE [LARGE SCALE GENOMIC DNA]</scope>
    <source>
        <strain evidence="9 10">WRN001</strain>
    </source>
</reference>
<keyword evidence="5 7" id="KW-0573">Peptidoglycan synthesis</keyword>
<dbReference type="Pfam" id="PF20142">
    <property type="entry name" value="Scaffold"/>
    <property type="match status" value="1"/>
</dbReference>
<dbReference type="UniPathway" id="UPA00219"/>
<feature type="active site" description="Proton donor/acceptor" evidence="7">
    <location>
        <position position="446"/>
    </location>
</feature>
<evidence type="ECO:0000313" key="10">
    <source>
        <dbReference type="Proteomes" id="UP000217771"/>
    </source>
</evidence>
<dbReference type="GO" id="GO:0016740">
    <property type="term" value="F:transferase activity"/>
    <property type="evidence" value="ECO:0007669"/>
    <property type="project" value="UniProtKB-KW"/>
</dbReference>
<dbReference type="InterPro" id="IPR005490">
    <property type="entry name" value="LD_TPept_cat_dom"/>
</dbReference>
<dbReference type="SUPFAM" id="SSF141523">
    <property type="entry name" value="L,D-transpeptidase catalytic domain-like"/>
    <property type="match status" value="1"/>
</dbReference>
<keyword evidence="3" id="KW-0808">Transferase</keyword>
<dbReference type="GO" id="GO:0071555">
    <property type="term" value="P:cell wall organization"/>
    <property type="evidence" value="ECO:0007669"/>
    <property type="project" value="UniProtKB-UniRule"/>
</dbReference>
<accession>A0A2A2EQC0</accession>
<evidence type="ECO:0000256" key="7">
    <source>
        <dbReference type="PROSITE-ProRule" id="PRU01373"/>
    </source>
</evidence>
<comment type="pathway">
    <text evidence="1 7">Cell wall biogenesis; peptidoglycan biosynthesis.</text>
</comment>
<dbReference type="GO" id="GO:0004180">
    <property type="term" value="F:carboxypeptidase activity"/>
    <property type="evidence" value="ECO:0007669"/>
    <property type="project" value="UniProtKB-ARBA"/>
</dbReference>
<dbReference type="EMBL" id="NSKB01000010">
    <property type="protein sequence ID" value="PAU74557.1"/>
    <property type="molecule type" value="Genomic_DNA"/>
</dbReference>
<dbReference type="OrthoDB" id="9778545at2"/>
<dbReference type="CDD" id="cd16913">
    <property type="entry name" value="YkuD_like"/>
    <property type="match status" value="1"/>
</dbReference>
<evidence type="ECO:0000256" key="2">
    <source>
        <dbReference type="ARBA" id="ARBA00005992"/>
    </source>
</evidence>
<dbReference type="PANTHER" id="PTHR41533:SF2">
    <property type="entry name" value="BLR7131 PROTEIN"/>
    <property type="match status" value="1"/>
</dbReference>
<evidence type="ECO:0000256" key="3">
    <source>
        <dbReference type="ARBA" id="ARBA00022679"/>
    </source>
</evidence>
<dbReference type="PANTHER" id="PTHR41533">
    <property type="entry name" value="L,D-TRANSPEPTIDASE HI_1667-RELATED"/>
    <property type="match status" value="1"/>
</dbReference>
<comment type="caution">
    <text evidence="9">The sequence shown here is derived from an EMBL/GenBank/DDBJ whole genome shotgun (WGS) entry which is preliminary data.</text>
</comment>
<dbReference type="InterPro" id="IPR045380">
    <property type="entry name" value="LD_TPept_scaffold_dom"/>
</dbReference>
<evidence type="ECO:0000256" key="6">
    <source>
        <dbReference type="ARBA" id="ARBA00023316"/>
    </source>
</evidence>
<sequence>MTTAGQWNRARAWLVVGMSLCVALLALPAGGAQTLAPAIESQLAASGSRDADLAAFYRSRAHHALWQSPERVEALVGAVATLQDDGLSPDDYLPDDLVERRAALGDDEAARVAFELQATRGLLTAMRHLARGKTDPRRLEQDWSIALTGYTPDWAALSQQLDAGDVEAALDQARPEASFYQALRDGLSHYRGVAASGGWPELPERGESLREGDRHPDVALLRQRLAVERDPASLPADADYYPQVELAAGANASDDAERFDAELAREVRFFQHRHLLEPDAVVGRHTRQALNVPVEARVDQLRVNLERARWLLHDLPASYVLVDIAGYELHHVREHGDDWRTRIVVGQPYRETPSIRSAITHLTFNPTWTIPPTIFREDKLPRIRDDLGYLEEANLRVLAPSGEELDPAEVDWDNPGGVMLRQAAGGDNPLGNLVIRFPNDHAIYLHDTPARWLFNRAQRAASSGCIRVEHVEELARQLLADSQRWSARDIATRIEDGRTGNVSLANRVPVILSYWTASPDEFGGIAFRPDIYGRDVAVRRALDAPTG</sequence>
<dbReference type="Gene3D" id="2.40.440.10">
    <property type="entry name" value="L,D-transpeptidase catalytic domain-like"/>
    <property type="match status" value="1"/>
</dbReference>
<dbReference type="SUPFAM" id="SSF47090">
    <property type="entry name" value="PGBD-like"/>
    <property type="match status" value="1"/>
</dbReference>
<evidence type="ECO:0000259" key="8">
    <source>
        <dbReference type="PROSITE" id="PS52029"/>
    </source>
</evidence>
<keyword evidence="10" id="KW-1185">Reference proteome</keyword>
<protein>
    <submittedName>
        <fullName evidence="9">Murein L,D-transpeptidase</fullName>
    </submittedName>
</protein>
<dbReference type="AlphaFoldDB" id="A0A2A2EQC0"/>
<keyword evidence="6 7" id="KW-0961">Cell wall biogenesis/degradation</keyword>
<dbReference type="Pfam" id="PF03734">
    <property type="entry name" value="YkuD"/>
    <property type="match status" value="1"/>
</dbReference>
<feature type="active site" description="Nucleophile" evidence="7">
    <location>
        <position position="465"/>
    </location>
</feature>
<keyword evidence="4 7" id="KW-0133">Cell shape</keyword>
<dbReference type="InterPro" id="IPR052905">
    <property type="entry name" value="LD-transpeptidase_YkuD-like"/>
</dbReference>
<dbReference type="GO" id="GO:0009252">
    <property type="term" value="P:peptidoglycan biosynthetic process"/>
    <property type="evidence" value="ECO:0007669"/>
    <property type="project" value="UniProtKB-UniPathway"/>
</dbReference>
<dbReference type="GO" id="GO:0008360">
    <property type="term" value="P:regulation of cell shape"/>
    <property type="evidence" value="ECO:0007669"/>
    <property type="project" value="UniProtKB-UniRule"/>
</dbReference>
<dbReference type="Proteomes" id="UP000217771">
    <property type="component" value="Unassembled WGS sequence"/>
</dbReference>
<evidence type="ECO:0000256" key="4">
    <source>
        <dbReference type="ARBA" id="ARBA00022960"/>
    </source>
</evidence>
<name>A0A2A2EQC0_9GAMM</name>
<gene>
    <name evidence="9" type="ORF">CK498_22305</name>
</gene>
<proteinExistence type="inferred from homology"/>
<comment type="similarity">
    <text evidence="2">Belongs to the YkuD family.</text>
</comment>
<dbReference type="InterPro" id="IPR036366">
    <property type="entry name" value="PGBDSf"/>
</dbReference>
<feature type="domain" description="L,D-TPase catalytic" evidence="8">
    <location>
        <begin position="318"/>
        <end position="493"/>
    </location>
</feature>
<organism evidence="9 10">
    <name type="scientific">Halomonas salipaludis</name>
    <dbReference type="NCBI Taxonomy" id="2032625"/>
    <lineage>
        <taxon>Bacteria</taxon>
        <taxon>Pseudomonadati</taxon>
        <taxon>Pseudomonadota</taxon>
        <taxon>Gammaproteobacteria</taxon>
        <taxon>Oceanospirillales</taxon>
        <taxon>Halomonadaceae</taxon>
        <taxon>Halomonas</taxon>
    </lineage>
</organism>
<dbReference type="InterPro" id="IPR038063">
    <property type="entry name" value="Transpep_catalytic_dom"/>
</dbReference>
<dbReference type="InterPro" id="IPR036365">
    <property type="entry name" value="PGBD-like_sf"/>
</dbReference>